<dbReference type="AlphaFoldDB" id="A0A6A6VEE0"/>
<feature type="compositionally biased region" description="Acidic residues" evidence="3">
    <location>
        <begin position="737"/>
        <end position="763"/>
    </location>
</feature>
<feature type="compositionally biased region" description="Polar residues" evidence="3">
    <location>
        <begin position="284"/>
        <end position="297"/>
    </location>
</feature>
<evidence type="ECO:0000313" key="5">
    <source>
        <dbReference type="EMBL" id="KAF2748958.1"/>
    </source>
</evidence>
<dbReference type="GO" id="GO:0030892">
    <property type="term" value="C:mitotic cohesin complex"/>
    <property type="evidence" value="ECO:0007669"/>
    <property type="project" value="TreeGrafter"/>
</dbReference>
<dbReference type="GO" id="GO:0003682">
    <property type="term" value="F:chromatin binding"/>
    <property type="evidence" value="ECO:0007669"/>
    <property type="project" value="TreeGrafter"/>
</dbReference>
<evidence type="ECO:0000259" key="4">
    <source>
        <dbReference type="Pfam" id="PF04825"/>
    </source>
</evidence>
<dbReference type="GO" id="GO:0005634">
    <property type="term" value="C:nucleus"/>
    <property type="evidence" value="ECO:0007669"/>
    <property type="project" value="UniProtKB-SubCell"/>
</dbReference>
<keyword evidence="6" id="KW-1185">Reference proteome</keyword>
<name>A0A6A6VEE0_9PLEO</name>
<evidence type="ECO:0000256" key="3">
    <source>
        <dbReference type="SAM" id="MobiDB-lite"/>
    </source>
</evidence>
<gene>
    <name evidence="5" type="ORF">M011DRAFT_475716</name>
</gene>
<feature type="domain" description="Rad21/Rec8-like protein N-terminal" evidence="4">
    <location>
        <begin position="1"/>
        <end position="112"/>
    </location>
</feature>
<dbReference type="GO" id="GO:0007064">
    <property type="term" value="P:mitotic sister chromatid cohesion"/>
    <property type="evidence" value="ECO:0007669"/>
    <property type="project" value="TreeGrafter"/>
</dbReference>
<evidence type="ECO:0000256" key="1">
    <source>
        <dbReference type="ARBA" id="ARBA00004123"/>
    </source>
</evidence>
<feature type="region of interest" description="Disordered" evidence="3">
    <location>
        <begin position="701"/>
        <end position="763"/>
    </location>
</feature>
<dbReference type="OrthoDB" id="5427633at2759"/>
<proteinExistence type="predicted"/>
<evidence type="ECO:0000313" key="6">
    <source>
        <dbReference type="Proteomes" id="UP000799440"/>
    </source>
</evidence>
<dbReference type="CDD" id="cd21789">
    <property type="entry name" value="Rad21_Rec8_M_SpRec8p-like"/>
    <property type="match status" value="1"/>
</dbReference>
<dbReference type="PANTHER" id="PTHR12585:SF70">
    <property type="entry name" value="RAD21_REC8 N TERMINAL DOMAIN PROTEIN (AFU_ORTHOLOGUE AFUA_6G02900)"/>
    <property type="match status" value="1"/>
</dbReference>
<reference evidence="5" key="1">
    <citation type="journal article" date="2020" name="Stud. Mycol.">
        <title>101 Dothideomycetes genomes: a test case for predicting lifestyles and emergence of pathogens.</title>
        <authorList>
            <person name="Haridas S."/>
            <person name="Albert R."/>
            <person name="Binder M."/>
            <person name="Bloem J."/>
            <person name="Labutti K."/>
            <person name="Salamov A."/>
            <person name="Andreopoulos B."/>
            <person name="Baker S."/>
            <person name="Barry K."/>
            <person name="Bills G."/>
            <person name="Bluhm B."/>
            <person name="Cannon C."/>
            <person name="Castanera R."/>
            <person name="Culley D."/>
            <person name="Daum C."/>
            <person name="Ezra D."/>
            <person name="Gonzalez J."/>
            <person name="Henrissat B."/>
            <person name="Kuo A."/>
            <person name="Liang C."/>
            <person name="Lipzen A."/>
            <person name="Lutzoni F."/>
            <person name="Magnuson J."/>
            <person name="Mondo S."/>
            <person name="Nolan M."/>
            <person name="Ohm R."/>
            <person name="Pangilinan J."/>
            <person name="Park H.-J."/>
            <person name="Ramirez L."/>
            <person name="Alfaro M."/>
            <person name="Sun H."/>
            <person name="Tritt A."/>
            <person name="Yoshinaga Y."/>
            <person name="Zwiers L.-H."/>
            <person name="Turgeon B."/>
            <person name="Goodwin S."/>
            <person name="Spatafora J."/>
            <person name="Crous P."/>
            <person name="Grigoriev I."/>
        </authorList>
    </citation>
    <scope>NUCLEOTIDE SEQUENCE</scope>
    <source>
        <strain evidence="5">CBS 119925</strain>
    </source>
</reference>
<sequence length="763" mass="82222">MFYSHEVLTSRKYGVATVWLVATLGASSKISKIKRKAIREVDVPKACRTIIDPGAPLALRLQGNLLYGVSRVYLEQCGYVLSDAENAHTAMRMMLKVLKNADLDPNAGKARPEQLILSDDPSFLPDLVLPPLELFADLDAAHLKPLCFDSSQTYTPYASQSDVNSPGNAVGGLIIPESSSLVPGDFQIGGEDEFGSGGDAGVMLGREEAVVPLEEGFTFDADGEFIELGGGEQAAATPLNTRALGMTGDAGTSARVREQHTEGQQAEFEPDDQMELDLPMPQNDPISSQNESSSQAAHPTVLEAESDPDSTSVAAPMQRKQHRRRVLRTDRTMELRTTDISDWNNNYLANMAEASRHKTAHRNPWQAKKNAEYYVWGSGVGGLGNRLPGAAAPSPFDIFSGDNLYKLYTGIDRTVTPGKKHDRDSGIDEATAEEARRVRPRLEDEGEPMDIGRGEEDEGILMLEDDEVELPRDAPAALDDQQLNSAMPWNISASIRGSSVVPRSAVPASTGRGAPGSRLMGSRMVSASPLQGRGRLGALSLTPLRGLGSELSREGSGLAEIPTSDDYEDLFALPPGEDEDVVRPLDRMVDALSVEGNNFLIFVADAVSDKRRRLQEEGDALEDADEILFEDILAPPERSRLVACQGLMMVLTLGTKGLLRVRQDEAFGEIGLRLTAKGSVLVEQTAGVFQDVGVRAAQEHGDAMEVEGPRQPEDQPASALPGNTGDEDRGNNGGGDSAEDDHDGDDDDVSDNDNEENDSLYGT</sequence>
<feature type="compositionally biased region" description="Basic and acidic residues" evidence="3">
    <location>
        <begin position="701"/>
        <end position="713"/>
    </location>
</feature>
<dbReference type="EMBL" id="MU006567">
    <property type="protein sequence ID" value="KAF2748958.1"/>
    <property type="molecule type" value="Genomic_DNA"/>
</dbReference>
<dbReference type="PANTHER" id="PTHR12585">
    <property type="entry name" value="SCC1 / RAD21 FAMILY MEMBER"/>
    <property type="match status" value="1"/>
</dbReference>
<dbReference type="Proteomes" id="UP000799440">
    <property type="component" value="Unassembled WGS sequence"/>
</dbReference>
<organism evidence="5 6">
    <name type="scientific">Sporormia fimetaria CBS 119925</name>
    <dbReference type="NCBI Taxonomy" id="1340428"/>
    <lineage>
        <taxon>Eukaryota</taxon>
        <taxon>Fungi</taxon>
        <taxon>Dikarya</taxon>
        <taxon>Ascomycota</taxon>
        <taxon>Pezizomycotina</taxon>
        <taxon>Dothideomycetes</taxon>
        <taxon>Pleosporomycetidae</taxon>
        <taxon>Pleosporales</taxon>
        <taxon>Sporormiaceae</taxon>
        <taxon>Sporormia</taxon>
    </lineage>
</organism>
<feature type="region of interest" description="Disordered" evidence="3">
    <location>
        <begin position="417"/>
        <end position="437"/>
    </location>
</feature>
<protein>
    <recommendedName>
        <fullName evidence="4">Rad21/Rec8-like protein N-terminal domain-containing protein</fullName>
    </recommendedName>
</protein>
<dbReference type="InterPro" id="IPR039781">
    <property type="entry name" value="Rad21/Rec8-like"/>
</dbReference>
<keyword evidence="2" id="KW-0539">Nucleus</keyword>
<evidence type="ECO:0000256" key="2">
    <source>
        <dbReference type="ARBA" id="ARBA00023242"/>
    </source>
</evidence>
<dbReference type="InterPro" id="IPR006910">
    <property type="entry name" value="Rad21_Rec8_N"/>
</dbReference>
<feature type="region of interest" description="Disordered" evidence="3">
    <location>
        <begin position="237"/>
        <end position="324"/>
    </location>
</feature>
<accession>A0A6A6VEE0</accession>
<dbReference type="Pfam" id="PF04825">
    <property type="entry name" value="Rad21_Rec8_N"/>
    <property type="match status" value="1"/>
</dbReference>
<comment type="subcellular location">
    <subcellularLocation>
        <location evidence="1">Nucleus</location>
    </subcellularLocation>
</comment>